<gene>
    <name evidence="2" type="ORF">PAN0_011c4282</name>
</gene>
<accession>A0A081CHB4</accession>
<dbReference type="AlphaFoldDB" id="A0A081CHB4"/>
<evidence type="ECO:0000256" key="1">
    <source>
        <dbReference type="SAM" id="MobiDB-lite"/>
    </source>
</evidence>
<dbReference type="Proteomes" id="UP000053758">
    <property type="component" value="Unassembled WGS sequence"/>
</dbReference>
<sequence length="259" mass="28068">MAFPGLIRPAAAKVKPPSDVRKPHARPRSRRKGAPFALKPQLEARIWTPEQPQRPCACARGWLPVDSTNRASLSRQASLQAHLAASLTKQPLETRTCFAHCLALHFLASRHPHHTRPFLPLLSQASSSSPLSPPSSSLHSATPSSSLLTALFNTVDSLIVSSQAETLITASPSSLAINTRTHALHQPSNQPHSKPLPTTADIFYLNTLSKQHSTTIKNSSLPLATAPSASHLLAWQTWDDEDEEEAASGAANRLARLRQ</sequence>
<feature type="region of interest" description="Disordered" evidence="1">
    <location>
        <begin position="1"/>
        <end position="44"/>
    </location>
</feature>
<organism evidence="2">
    <name type="scientific">Pseudozyma antarctica</name>
    <name type="common">Yeast</name>
    <name type="synonym">Candida antarctica</name>
    <dbReference type="NCBI Taxonomy" id="84753"/>
    <lineage>
        <taxon>Eukaryota</taxon>
        <taxon>Fungi</taxon>
        <taxon>Dikarya</taxon>
        <taxon>Basidiomycota</taxon>
        <taxon>Ustilaginomycotina</taxon>
        <taxon>Ustilaginomycetes</taxon>
        <taxon>Ustilaginales</taxon>
        <taxon>Ustilaginaceae</taxon>
        <taxon>Moesziomyces</taxon>
    </lineage>
</organism>
<dbReference type="EMBL" id="DF830078">
    <property type="protein sequence ID" value="GAK66060.1"/>
    <property type="molecule type" value="Genomic_DNA"/>
</dbReference>
<dbReference type="HOGENOM" id="CLU_1073612_0_0_1"/>
<evidence type="ECO:0000313" key="3">
    <source>
        <dbReference type="Proteomes" id="UP000053758"/>
    </source>
</evidence>
<dbReference type="RefSeq" id="XP_014655738.1">
    <property type="nucleotide sequence ID" value="XM_014800252.1"/>
</dbReference>
<keyword evidence="3" id="KW-1185">Reference proteome</keyword>
<feature type="compositionally biased region" description="Basic residues" evidence="1">
    <location>
        <begin position="23"/>
        <end position="33"/>
    </location>
</feature>
<reference evidence="2" key="1">
    <citation type="submission" date="2014-07" db="EMBL/GenBank/DDBJ databases">
        <title>Draft genome sequence of the yeast Pseudozyma antarctica JCM 10317 known as a producer of lipase B which used in a wide range of industrial applications.</title>
        <authorList>
            <person name="Morita T."/>
            <person name="Saika A."/>
            <person name="Koike H."/>
        </authorList>
    </citation>
    <scope>NUCLEOTIDE SEQUENCE</scope>
    <source>
        <strain evidence="2">JCM 10317</strain>
    </source>
</reference>
<dbReference type="GeneID" id="26305043"/>
<protein>
    <submittedName>
        <fullName evidence="2">Uncharacterized protein</fullName>
    </submittedName>
</protein>
<proteinExistence type="predicted"/>
<name>A0A081CHB4_PSEA2</name>
<evidence type="ECO:0000313" key="2">
    <source>
        <dbReference type="EMBL" id="GAK66060.1"/>
    </source>
</evidence>